<feature type="compositionally biased region" description="Pro residues" evidence="1">
    <location>
        <begin position="166"/>
        <end position="178"/>
    </location>
</feature>
<dbReference type="EMBL" id="JBHMBS010000031">
    <property type="protein sequence ID" value="MFB9681196.1"/>
    <property type="molecule type" value="Genomic_DNA"/>
</dbReference>
<feature type="region of interest" description="Disordered" evidence="1">
    <location>
        <begin position="163"/>
        <end position="194"/>
    </location>
</feature>
<evidence type="ECO:0000313" key="3">
    <source>
        <dbReference type="EMBL" id="MFB9681196.1"/>
    </source>
</evidence>
<sequence>MRLRTPLAIAATAVLAVGLSSVTTASAAQTAAPGDVITACVHKQTRYTRIVNASAKCRPTEGRITWGGQGQTAVNGPGPQGERGPQGAKGDTGPQGPQGVPGARGLRGVPGVKGAQGEPGKPGADGKDGGLPAVYAYKVGPVWTTCKLLPGYAIAAYDCKVTQAPPKAPTQTPTPTPTPSSSSTGGQGTPTPAP</sequence>
<feature type="signal peptide" evidence="2">
    <location>
        <begin position="1"/>
        <end position="27"/>
    </location>
</feature>
<feature type="chain" id="PRO_5047144813" description="Collagen-like protein" evidence="2">
    <location>
        <begin position="28"/>
        <end position="194"/>
    </location>
</feature>
<name>A0ABV5TSH4_9ACTN</name>
<gene>
    <name evidence="3" type="ORF">ACFFRH_37450</name>
</gene>
<feature type="compositionally biased region" description="Low complexity" evidence="1">
    <location>
        <begin position="76"/>
        <end position="86"/>
    </location>
</feature>
<evidence type="ECO:0000256" key="1">
    <source>
        <dbReference type="SAM" id="MobiDB-lite"/>
    </source>
</evidence>
<dbReference type="Pfam" id="PF01391">
    <property type="entry name" value="Collagen"/>
    <property type="match status" value="1"/>
</dbReference>
<reference evidence="3 4" key="1">
    <citation type="submission" date="2024-09" db="EMBL/GenBank/DDBJ databases">
        <authorList>
            <person name="Sun Q."/>
            <person name="Mori K."/>
        </authorList>
    </citation>
    <scope>NUCLEOTIDE SEQUENCE [LARGE SCALE GENOMIC DNA]</scope>
    <source>
        <strain evidence="3 4">JCM 3028</strain>
    </source>
</reference>
<organism evidence="3 4">
    <name type="scientific">Streptosporangium vulgare</name>
    <dbReference type="NCBI Taxonomy" id="46190"/>
    <lineage>
        <taxon>Bacteria</taxon>
        <taxon>Bacillati</taxon>
        <taxon>Actinomycetota</taxon>
        <taxon>Actinomycetes</taxon>
        <taxon>Streptosporangiales</taxon>
        <taxon>Streptosporangiaceae</taxon>
        <taxon>Streptosporangium</taxon>
    </lineage>
</organism>
<keyword evidence="2" id="KW-0732">Signal</keyword>
<dbReference type="RefSeq" id="WP_386162292.1">
    <property type="nucleotide sequence ID" value="NZ_JBHMBS010000031.1"/>
</dbReference>
<evidence type="ECO:0000256" key="2">
    <source>
        <dbReference type="SAM" id="SignalP"/>
    </source>
</evidence>
<accession>A0ABV5TSH4</accession>
<evidence type="ECO:0008006" key="5">
    <source>
        <dbReference type="Google" id="ProtNLM"/>
    </source>
</evidence>
<keyword evidence="4" id="KW-1185">Reference proteome</keyword>
<dbReference type="InterPro" id="IPR008160">
    <property type="entry name" value="Collagen"/>
</dbReference>
<evidence type="ECO:0000313" key="4">
    <source>
        <dbReference type="Proteomes" id="UP001589610"/>
    </source>
</evidence>
<proteinExistence type="predicted"/>
<dbReference type="Proteomes" id="UP001589610">
    <property type="component" value="Unassembled WGS sequence"/>
</dbReference>
<protein>
    <recommendedName>
        <fullName evidence="5">Collagen-like protein</fullName>
    </recommendedName>
</protein>
<comment type="caution">
    <text evidence="3">The sequence shown here is derived from an EMBL/GenBank/DDBJ whole genome shotgun (WGS) entry which is preliminary data.</text>
</comment>
<feature type="region of interest" description="Disordered" evidence="1">
    <location>
        <begin position="63"/>
        <end position="130"/>
    </location>
</feature>